<evidence type="ECO:0000256" key="1">
    <source>
        <dbReference type="SAM" id="MobiDB-lite"/>
    </source>
</evidence>
<dbReference type="InterPro" id="IPR053057">
    <property type="entry name" value="XLG_GTP-binding"/>
</dbReference>
<gene>
    <name evidence="2" type="ORF">LTRI10_LOCUS11539</name>
</gene>
<protein>
    <submittedName>
        <fullName evidence="2">Uncharacterized protein</fullName>
    </submittedName>
</protein>
<dbReference type="PANTHER" id="PTHR36486">
    <property type="entry name" value="OS01G0977800 PROTEIN"/>
    <property type="match status" value="1"/>
</dbReference>
<dbReference type="Proteomes" id="UP001497516">
    <property type="component" value="Chromosome 2"/>
</dbReference>
<dbReference type="EMBL" id="OZ034815">
    <property type="protein sequence ID" value="CAL1368371.1"/>
    <property type="molecule type" value="Genomic_DNA"/>
</dbReference>
<accession>A0AAV2D788</accession>
<feature type="region of interest" description="Disordered" evidence="1">
    <location>
        <begin position="290"/>
        <end position="354"/>
    </location>
</feature>
<feature type="region of interest" description="Disordered" evidence="1">
    <location>
        <begin position="32"/>
        <end position="62"/>
    </location>
</feature>
<feature type="region of interest" description="Disordered" evidence="1">
    <location>
        <begin position="120"/>
        <end position="177"/>
    </location>
</feature>
<evidence type="ECO:0000313" key="3">
    <source>
        <dbReference type="Proteomes" id="UP001497516"/>
    </source>
</evidence>
<reference evidence="2 3" key="1">
    <citation type="submission" date="2024-04" db="EMBL/GenBank/DDBJ databases">
        <authorList>
            <person name="Fracassetti M."/>
        </authorList>
    </citation>
    <scope>NUCLEOTIDE SEQUENCE [LARGE SCALE GENOMIC DNA]</scope>
</reference>
<name>A0AAV2D788_9ROSI</name>
<sequence length="354" mass="38685">MGDNKQRTVAMARMELEELYSGIPDESVNLTFQDMGKVDQQKSGSMDRSTDRRRPLKPTSGPLQEMMVNNTNRAAIVVPSRIPSLNKIPSLDFNRGLEAARIEEEEEPRSARMASPAVTDVSYDGYNNNNRSSRQSSLMGSPHGMISPAASGRHYQQQGGGTPAAHHYGGSRRQQQYPMSPYDVSGISMATSGGTPAYDVMGKGRRPGIPHSNICTVCSTYIYIFKNRCLVCGRVYCRNCVDMGMGNMPEGRKCIECQGRRFSARYIKKAGTTGCCSRYPGTMKQAELKWAEKGPRKSGEKAYGQQGGGGGHRGMKSSGPPTPISPLTPSRNPPSYLMGSPYSPYSSSHHHLPL</sequence>
<dbReference type="AlphaFoldDB" id="A0AAV2D788"/>
<keyword evidence="3" id="KW-1185">Reference proteome</keyword>
<evidence type="ECO:0000313" key="2">
    <source>
        <dbReference type="EMBL" id="CAL1368371.1"/>
    </source>
</evidence>
<organism evidence="2 3">
    <name type="scientific">Linum trigynum</name>
    <dbReference type="NCBI Taxonomy" id="586398"/>
    <lineage>
        <taxon>Eukaryota</taxon>
        <taxon>Viridiplantae</taxon>
        <taxon>Streptophyta</taxon>
        <taxon>Embryophyta</taxon>
        <taxon>Tracheophyta</taxon>
        <taxon>Spermatophyta</taxon>
        <taxon>Magnoliopsida</taxon>
        <taxon>eudicotyledons</taxon>
        <taxon>Gunneridae</taxon>
        <taxon>Pentapetalae</taxon>
        <taxon>rosids</taxon>
        <taxon>fabids</taxon>
        <taxon>Malpighiales</taxon>
        <taxon>Linaceae</taxon>
        <taxon>Linum</taxon>
    </lineage>
</organism>
<dbReference type="PANTHER" id="PTHR36486:SF2">
    <property type="entry name" value="OS01G0977800 PROTEIN"/>
    <property type="match status" value="1"/>
</dbReference>
<feature type="compositionally biased region" description="Basic and acidic residues" evidence="1">
    <location>
        <begin position="290"/>
        <end position="300"/>
    </location>
</feature>
<feature type="compositionally biased region" description="Low complexity" evidence="1">
    <location>
        <begin position="127"/>
        <end position="137"/>
    </location>
</feature>
<proteinExistence type="predicted"/>
<feature type="compositionally biased region" description="Low complexity" evidence="1">
    <location>
        <begin position="333"/>
        <end position="347"/>
    </location>
</feature>